<evidence type="ECO:0000313" key="3">
    <source>
        <dbReference type="Proteomes" id="UP000663828"/>
    </source>
</evidence>
<dbReference type="Proteomes" id="UP000663852">
    <property type="component" value="Unassembled WGS sequence"/>
</dbReference>
<evidence type="ECO:0000313" key="1">
    <source>
        <dbReference type="EMBL" id="CAF0749970.1"/>
    </source>
</evidence>
<sequence length="137" mass="16238">MECRGKVLIIKLRELSVTSDQLFQWSTSIDLIERYEMYFRNESTANQTIFLNRFYDCTWPLFGSSCQFGFDIRHNSFLELIQNALILPIDDDDYDFDEYDVVIRSVTCYTLLKCQYIHPPPMCLTWRDICDMGKSVV</sequence>
<keyword evidence="3" id="KW-1185">Reference proteome</keyword>
<dbReference type="EMBL" id="CAJNOR010000010">
    <property type="protein sequence ID" value="CAF0749970.1"/>
    <property type="molecule type" value="Genomic_DNA"/>
</dbReference>
<name>A0A815UCQ3_ADIRI</name>
<organism evidence="2 4">
    <name type="scientific">Adineta ricciae</name>
    <name type="common">Rotifer</name>
    <dbReference type="NCBI Taxonomy" id="249248"/>
    <lineage>
        <taxon>Eukaryota</taxon>
        <taxon>Metazoa</taxon>
        <taxon>Spiralia</taxon>
        <taxon>Gnathifera</taxon>
        <taxon>Rotifera</taxon>
        <taxon>Eurotatoria</taxon>
        <taxon>Bdelloidea</taxon>
        <taxon>Adinetida</taxon>
        <taxon>Adinetidae</taxon>
        <taxon>Adineta</taxon>
    </lineage>
</organism>
<dbReference type="Proteomes" id="UP000663828">
    <property type="component" value="Unassembled WGS sequence"/>
</dbReference>
<accession>A0A815UCQ3</accession>
<reference evidence="2" key="1">
    <citation type="submission" date="2021-02" db="EMBL/GenBank/DDBJ databases">
        <authorList>
            <person name="Nowell W R."/>
        </authorList>
    </citation>
    <scope>NUCLEOTIDE SEQUENCE</scope>
</reference>
<comment type="caution">
    <text evidence="2">The sequence shown here is derived from an EMBL/GenBank/DDBJ whole genome shotgun (WGS) entry which is preliminary data.</text>
</comment>
<dbReference type="OrthoDB" id="10063650at2759"/>
<evidence type="ECO:0000313" key="2">
    <source>
        <dbReference type="EMBL" id="CAF1515857.1"/>
    </source>
</evidence>
<dbReference type="EMBL" id="CAJNOJ010000730">
    <property type="protein sequence ID" value="CAF1515857.1"/>
    <property type="molecule type" value="Genomic_DNA"/>
</dbReference>
<dbReference type="AlphaFoldDB" id="A0A815UCQ3"/>
<evidence type="ECO:0000313" key="4">
    <source>
        <dbReference type="Proteomes" id="UP000663852"/>
    </source>
</evidence>
<gene>
    <name evidence="2" type="ORF">EDS130_LOCUS43550</name>
    <name evidence="1" type="ORF">XAT740_LOCUS365</name>
</gene>
<proteinExistence type="predicted"/>
<protein>
    <submittedName>
        <fullName evidence="2">Uncharacterized protein</fullName>
    </submittedName>
</protein>